<dbReference type="PRINTS" id="PR00599">
    <property type="entry name" value="MAPEPTIDASE"/>
</dbReference>
<dbReference type="AlphaFoldDB" id="A0A3Q9IDL8"/>
<dbReference type="InterPro" id="IPR000994">
    <property type="entry name" value="Pept_M24"/>
</dbReference>
<dbReference type="Pfam" id="PF01321">
    <property type="entry name" value="Creatinase_N"/>
    <property type="match status" value="1"/>
</dbReference>
<evidence type="ECO:0000313" key="8">
    <source>
        <dbReference type="EMBL" id="AZS16774.1"/>
    </source>
</evidence>
<dbReference type="PROSITE" id="PS00491">
    <property type="entry name" value="PROLINE_PEPTIDASE"/>
    <property type="match status" value="1"/>
</dbReference>
<keyword evidence="8" id="KW-0031">Aminopeptidase</keyword>
<dbReference type="GO" id="GO:0008235">
    <property type="term" value="F:metalloexopeptidase activity"/>
    <property type="evidence" value="ECO:0007669"/>
    <property type="project" value="UniProtKB-ARBA"/>
</dbReference>
<proteinExistence type="inferred from homology"/>
<reference evidence="9" key="1">
    <citation type="submission" date="2018-12" db="EMBL/GenBank/DDBJ databases">
        <title>Complete genome sequence of Paenibacillus sp. MBLB1234.</title>
        <authorList>
            <person name="Nam Y.-D."/>
            <person name="Kang J."/>
            <person name="Chung W.-H."/>
            <person name="Park Y.S."/>
        </authorList>
    </citation>
    <scope>NUCLEOTIDE SEQUENCE [LARGE SCALE GENOMIC DNA]</scope>
    <source>
        <strain evidence="9">MBLB1234</strain>
    </source>
</reference>
<evidence type="ECO:0000259" key="7">
    <source>
        <dbReference type="Pfam" id="PF01321"/>
    </source>
</evidence>
<dbReference type="RefSeq" id="WP_127001711.1">
    <property type="nucleotide sequence ID" value="NZ_CP034346.1"/>
</dbReference>
<evidence type="ECO:0000256" key="2">
    <source>
        <dbReference type="ARBA" id="ARBA00008766"/>
    </source>
</evidence>
<accession>A0A3Q9IDL8</accession>
<organism evidence="8 9">
    <name type="scientific">Paenibacillus lutimineralis</name>
    <dbReference type="NCBI Taxonomy" id="2707005"/>
    <lineage>
        <taxon>Bacteria</taxon>
        <taxon>Bacillati</taxon>
        <taxon>Bacillota</taxon>
        <taxon>Bacilli</taxon>
        <taxon>Bacillales</taxon>
        <taxon>Paenibacillaceae</taxon>
        <taxon>Paenibacillus</taxon>
    </lineage>
</organism>
<protein>
    <submittedName>
        <fullName evidence="8">Aminopeptidase P family protein</fullName>
    </submittedName>
</protein>
<dbReference type="GO" id="GO:0004177">
    <property type="term" value="F:aminopeptidase activity"/>
    <property type="evidence" value="ECO:0007669"/>
    <property type="project" value="UniProtKB-KW"/>
</dbReference>
<dbReference type="Proteomes" id="UP000270678">
    <property type="component" value="Chromosome"/>
</dbReference>
<feature type="domain" description="Creatinase N-terminal" evidence="7">
    <location>
        <begin position="7"/>
        <end position="134"/>
    </location>
</feature>
<dbReference type="FunFam" id="3.90.230.10:FF:000014">
    <property type="entry name" value="Aminopeptidase P family protein"/>
    <property type="match status" value="1"/>
</dbReference>
<dbReference type="PANTHER" id="PTHR46112:SF10">
    <property type="entry name" value="DIPEPTIDASE YKVY-RELATED"/>
    <property type="match status" value="1"/>
</dbReference>
<keyword evidence="5" id="KW-0464">Manganese</keyword>
<keyword evidence="8" id="KW-0645">Protease</keyword>
<name>A0A3Q9IDL8_9BACL</name>
<dbReference type="InterPro" id="IPR050659">
    <property type="entry name" value="Peptidase_M24B"/>
</dbReference>
<evidence type="ECO:0000256" key="1">
    <source>
        <dbReference type="ARBA" id="ARBA00001936"/>
    </source>
</evidence>
<dbReference type="OrthoDB" id="9806388at2"/>
<dbReference type="InterPro" id="IPR000587">
    <property type="entry name" value="Creatinase_N"/>
</dbReference>
<dbReference type="Pfam" id="PF00557">
    <property type="entry name" value="Peptidase_M24"/>
    <property type="match status" value="1"/>
</dbReference>
<dbReference type="EMBL" id="CP034346">
    <property type="protein sequence ID" value="AZS16774.1"/>
    <property type="molecule type" value="Genomic_DNA"/>
</dbReference>
<evidence type="ECO:0000256" key="3">
    <source>
        <dbReference type="ARBA" id="ARBA00022723"/>
    </source>
</evidence>
<keyword evidence="3" id="KW-0479">Metal-binding</keyword>
<dbReference type="SUPFAM" id="SSF55920">
    <property type="entry name" value="Creatinase/aminopeptidase"/>
    <property type="match status" value="1"/>
</dbReference>
<dbReference type="KEGG" id="plut:EI981_21450"/>
<dbReference type="PANTHER" id="PTHR46112">
    <property type="entry name" value="AMINOPEPTIDASE"/>
    <property type="match status" value="1"/>
</dbReference>
<keyword evidence="4" id="KW-0378">Hydrolase</keyword>
<evidence type="ECO:0000256" key="4">
    <source>
        <dbReference type="ARBA" id="ARBA00022801"/>
    </source>
</evidence>
<evidence type="ECO:0000259" key="6">
    <source>
        <dbReference type="Pfam" id="PF00557"/>
    </source>
</evidence>
<dbReference type="InterPro" id="IPR001131">
    <property type="entry name" value="Peptidase_M24B_aminopep-P_CS"/>
</dbReference>
<comment type="cofactor">
    <cofactor evidence="1">
        <name>Mn(2+)</name>
        <dbReference type="ChEBI" id="CHEBI:29035"/>
    </cofactor>
</comment>
<feature type="domain" description="Peptidase M24" evidence="6">
    <location>
        <begin position="143"/>
        <end position="345"/>
    </location>
</feature>
<evidence type="ECO:0000313" key="9">
    <source>
        <dbReference type="Proteomes" id="UP000270678"/>
    </source>
</evidence>
<dbReference type="CDD" id="cd01092">
    <property type="entry name" value="APP-like"/>
    <property type="match status" value="1"/>
</dbReference>
<dbReference type="InterPro" id="IPR036005">
    <property type="entry name" value="Creatinase/aminopeptidase-like"/>
</dbReference>
<dbReference type="SUPFAM" id="SSF53092">
    <property type="entry name" value="Creatinase/prolidase N-terminal domain"/>
    <property type="match status" value="1"/>
</dbReference>
<comment type="similarity">
    <text evidence="2">Belongs to the peptidase M24B family.</text>
</comment>
<dbReference type="GO" id="GO:0046872">
    <property type="term" value="F:metal ion binding"/>
    <property type="evidence" value="ECO:0007669"/>
    <property type="project" value="UniProtKB-KW"/>
</dbReference>
<gene>
    <name evidence="8" type="ORF">EI981_21450</name>
</gene>
<dbReference type="InterPro" id="IPR001714">
    <property type="entry name" value="Pept_M24_MAP"/>
</dbReference>
<sequence>MNVKWSGLEQNMKQSGIDTMLITDPKHVYYLTGFLSDPHERFLGAVLQTGHEPFMLVPALDEEAARAASDITDIITHQDTDNPYQILAAKVQGKIGTLGLEKENLSMARYEALLEALSFSASFDVGPWLRELRMHKSPEEVGKLRHAISLIEQVLQAALKQVKEGVSENELVAEVEYQIRKLGADGPSFDSMVLFGENAALPHGVPGKRQLRRGDLVMFDIGVYADGYASDITRTFAYGNITDEQTRIYNTVLAANEVAIAQIRPGVTFASIDKAARDLITEAGYGEYFLHRLGHGLGIDVHEFPSVHGLNELTLSAGNVFTVEPGIYVPGIAGVRIEDDVLVTESGVDVLTQFPKQLTFID</sequence>
<evidence type="ECO:0000256" key="5">
    <source>
        <dbReference type="ARBA" id="ARBA00023211"/>
    </source>
</evidence>
<dbReference type="Gene3D" id="3.40.350.10">
    <property type="entry name" value="Creatinase/prolidase N-terminal domain"/>
    <property type="match status" value="1"/>
</dbReference>
<dbReference type="InterPro" id="IPR029149">
    <property type="entry name" value="Creatin/AminoP/Spt16_N"/>
</dbReference>
<dbReference type="Gene3D" id="3.90.230.10">
    <property type="entry name" value="Creatinase/methionine aminopeptidase superfamily"/>
    <property type="match status" value="1"/>
</dbReference>
<keyword evidence="9" id="KW-1185">Reference proteome</keyword>